<accession>A0ABN0RL96</accession>
<reference evidence="1 2" key="1">
    <citation type="journal article" date="2014" name="Genome Announc.">
        <title>Draft Genome Sequence of the Carrageenan-Degrading Bacterium Cellulophaga sp. Strain KL-A, Isolated from Decaying Marine Algae.</title>
        <authorList>
            <person name="Shan D."/>
            <person name="Ying J."/>
            <person name="Li X."/>
            <person name="Gao Z."/>
            <person name="Wei G."/>
            <person name="Shao Z."/>
        </authorList>
    </citation>
    <scope>NUCLEOTIDE SEQUENCE [LARGE SCALE GENOMIC DNA]</scope>
    <source>
        <strain evidence="1 2">KL-A</strain>
    </source>
</reference>
<evidence type="ECO:0000313" key="2">
    <source>
        <dbReference type="Proteomes" id="UP000019275"/>
    </source>
</evidence>
<dbReference type="EMBL" id="ARZX01000019">
    <property type="protein sequence ID" value="EWH12648.1"/>
    <property type="molecule type" value="Genomic_DNA"/>
</dbReference>
<gene>
    <name evidence="1" type="ORF">KLA_13574</name>
</gene>
<organism evidence="1 2">
    <name type="scientific">Cellulophaga geojensis KL-A</name>
    <dbReference type="NCBI Taxonomy" id="1328323"/>
    <lineage>
        <taxon>Bacteria</taxon>
        <taxon>Pseudomonadati</taxon>
        <taxon>Bacteroidota</taxon>
        <taxon>Flavobacteriia</taxon>
        <taxon>Flavobacteriales</taxon>
        <taxon>Flavobacteriaceae</taxon>
        <taxon>Cellulophaga</taxon>
    </lineage>
</organism>
<name>A0ABN0RL96_9FLAO</name>
<evidence type="ECO:0000313" key="1">
    <source>
        <dbReference type="EMBL" id="EWH12648.1"/>
    </source>
</evidence>
<keyword evidence="2" id="KW-1185">Reference proteome</keyword>
<protein>
    <submittedName>
        <fullName evidence="1">Uncharacterized protein</fullName>
    </submittedName>
</protein>
<dbReference type="Proteomes" id="UP000019275">
    <property type="component" value="Unassembled WGS sequence"/>
</dbReference>
<sequence>MGWDISYHPINEKQIKSWYFDVMDNQNLINTLAEEHSLDDFYKEKYIDTIKVALETNKEDSFDTTHGFYVAVIQGFFSKFFYTRGSALSFIEQPFFKKYYKKWNQIIDPGKYPNSISNSISTNYSSGVYIPANMVVQLLQDYDTNVDVKSELDNLFSYNRITVFLKALNYAKEHNLGLLEATEVVEPNPMDLNKSVCYSNLFNCDPEGALLYQQAAMEQLAQIEKKEGLPEGHIASKAEYKVTNIDPNDTTKPKEEKVKKSFFKRLFGK</sequence>
<dbReference type="RefSeq" id="WP_034646390.1">
    <property type="nucleotide sequence ID" value="NZ_ARZX01000019.1"/>
</dbReference>
<comment type="caution">
    <text evidence="1">The sequence shown here is derived from an EMBL/GenBank/DDBJ whole genome shotgun (WGS) entry which is preliminary data.</text>
</comment>
<proteinExistence type="predicted"/>